<dbReference type="STRING" id="84698.SAMN04488528_101839"/>
<feature type="transmembrane region" description="Helical" evidence="1">
    <location>
        <begin position="246"/>
        <end position="267"/>
    </location>
</feature>
<feature type="transmembrane region" description="Helical" evidence="1">
    <location>
        <begin position="42"/>
        <end position="70"/>
    </location>
</feature>
<dbReference type="OrthoDB" id="1689651at2"/>
<protein>
    <submittedName>
        <fullName evidence="2">Uncharacterized membrane protein</fullName>
    </submittedName>
</protein>
<keyword evidence="1" id="KW-0472">Membrane</keyword>
<name>A0A1I0Z8Q6_9CLOT</name>
<dbReference type="InterPro" id="IPR009323">
    <property type="entry name" value="DUF979"/>
</dbReference>
<feature type="transmembrane region" description="Helical" evidence="1">
    <location>
        <begin position="199"/>
        <end position="215"/>
    </location>
</feature>
<dbReference type="Proteomes" id="UP000198619">
    <property type="component" value="Unassembled WGS sequence"/>
</dbReference>
<feature type="transmembrane region" description="Helical" evidence="1">
    <location>
        <begin position="103"/>
        <end position="121"/>
    </location>
</feature>
<evidence type="ECO:0000313" key="3">
    <source>
        <dbReference type="Proteomes" id="UP000198619"/>
    </source>
</evidence>
<keyword evidence="3" id="KW-1185">Reference proteome</keyword>
<evidence type="ECO:0000313" key="2">
    <source>
        <dbReference type="EMBL" id="SFB21792.1"/>
    </source>
</evidence>
<feature type="transmembrane region" description="Helical" evidence="1">
    <location>
        <begin position="288"/>
        <end position="308"/>
    </location>
</feature>
<feature type="transmembrane region" description="Helical" evidence="1">
    <location>
        <begin position="167"/>
        <end position="193"/>
    </location>
</feature>
<dbReference type="RefSeq" id="WP_090041697.1">
    <property type="nucleotide sequence ID" value="NZ_FOKI01000018.1"/>
</dbReference>
<evidence type="ECO:0000256" key="1">
    <source>
        <dbReference type="SAM" id="Phobius"/>
    </source>
</evidence>
<feature type="transmembrane region" description="Helical" evidence="1">
    <location>
        <begin position="9"/>
        <end position="30"/>
    </location>
</feature>
<keyword evidence="1" id="KW-0812">Transmembrane</keyword>
<reference evidence="2 3" key="1">
    <citation type="submission" date="2016-10" db="EMBL/GenBank/DDBJ databases">
        <authorList>
            <person name="de Groot N.N."/>
        </authorList>
    </citation>
    <scope>NUCLEOTIDE SEQUENCE [LARGE SCALE GENOMIC DNA]</scope>
    <source>
        <strain evidence="2 3">DSM 12271</strain>
    </source>
</reference>
<feature type="transmembrane region" description="Helical" evidence="1">
    <location>
        <begin position="222"/>
        <end position="240"/>
    </location>
</feature>
<sequence length="309" mass="32359">MDIKAISNILLEGFYILTGILMLVTAGFVLKDDKHTSKIGTALFWFILGLIFIFGKYIPATFIGGLLLVLGVLTVTKQVKIGTIVNPEEGFRKQQAKKIGGKIFVPSIILAALAFGIAQYTKLGGQVAIGISVIGGLILTFIITKAPTKYVAVDSNRMIQQVGPSSILPQLLGALGTVFTAAGVGDVISLGISSVIPEGNILLGVIAYCVGMAIFTMIMGNAYAAFAVITAGIGIPFVFSQGANPALTGALALTAGYCGTLLTPMAANFNVVPSALLEMKDKNGVIKAQAPVAITLLIIHIIIMYFFAF</sequence>
<accession>A0A1I0Z8Q6</accession>
<keyword evidence="1" id="KW-1133">Transmembrane helix</keyword>
<organism evidence="2 3">
    <name type="scientific">Clostridium frigidicarnis</name>
    <dbReference type="NCBI Taxonomy" id="84698"/>
    <lineage>
        <taxon>Bacteria</taxon>
        <taxon>Bacillati</taxon>
        <taxon>Bacillota</taxon>
        <taxon>Clostridia</taxon>
        <taxon>Eubacteriales</taxon>
        <taxon>Clostridiaceae</taxon>
        <taxon>Clostridium</taxon>
    </lineage>
</organism>
<dbReference type="EMBL" id="FOKI01000018">
    <property type="protein sequence ID" value="SFB21792.1"/>
    <property type="molecule type" value="Genomic_DNA"/>
</dbReference>
<feature type="transmembrane region" description="Helical" evidence="1">
    <location>
        <begin position="127"/>
        <end position="146"/>
    </location>
</feature>
<proteinExistence type="predicted"/>
<gene>
    <name evidence="2" type="ORF">SAMN04488528_101839</name>
</gene>
<dbReference type="Pfam" id="PF06166">
    <property type="entry name" value="DUF979"/>
    <property type="match status" value="1"/>
</dbReference>
<dbReference type="AlphaFoldDB" id="A0A1I0Z8Q6"/>